<dbReference type="InterPro" id="IPR008928">
    <property type="entry name" value="6-hairpin_glycosidase_sf"/>
</dbReference>
<dbReference type="SUPFAM" id="SSF48208">
    <property type="entry name" value="Six-hairpin glycosidases"/>
    <property type="match status" value="1"/>
</dbReference>
<comment type="caution">
    <text evidence="3">The sequence shown here is derived from an EMBL/GenBank/DDBJ whole genome shotgun (WGS) entry which is preliminary data.</text>
</comment>
<reference evidence="3" key="2">
    <citation type="submission" date="2020-09" db="EMBL/GenBank/DDBJ databases">
        <authorList>
            <person name="Sun Q."/>
            <person name="Kim S."/>
        </authorList>
    </citation>
    <scope>NUCLEOTIDE SEQUENCE</scope>
    <source>
        <strain evidence="3">KCTC 12368</strain>
    </source>
</reference>
<dbReference type="InterPro" id="IPR010905">
    <property type="entry name" value="Glyco_hydro_88"/>
</dbReference>
<dbReference type="PROSITE" id="PS51257">
    <property type="entry name" value="PROKAR_LIPOPROTEIN"/>
    <property type="match status" value="1"/>
</dbReference>
<gene>
    <name evidence="3" type="ORF">GCM10007049_12780</name>
</gene>
<dbReference type="RefSeq" id="WP_018472174.1">
    <property type="nucleotide sequence ID" value="NZ_BMWX01000002.1"/>
</dbReference>
<keyword evidence="2" id="KW-0732">Signal</keyword>
<dbReference type="GO" id="GO:0005975">
    <property type="term" value="P:carbohydrate metabolic process"/>
    <property type="evidence" value="ECO:0007669"/>
    <property type="project" value="InterPro"/>
</dbReference>
<feature type="signal peptide" evidence="2">
    <location>
        <begin position="1"/>
        <end position="19"/>
    </location>
</feature>
<protein>
    <submittedName>
        <fullName evidence="3">Family 88 glycosyl hydrolase</fullName>
    </submittedName>
</protein>
<organism evidence="3 4">
    <name type="scientific">Echinicola pacifica</name>
    <dbReference type="NCBI Taxonomy" id="346377"/>
    <lineage>
        <taxon>Bacteria</taxon>
        <taxon>Pseudomonadati</taxon>
        <taxon>Bacteroidota</taxon>
        <taxon>Cytophagia</taxon>
        <taxon>Cytophagales</taxon>
        <taxon>Cyclobacteriaceae</taxon>
        <taxon>Echinicola</taxon>
    </lineage>
</organism>
<evidence type="ECO:0000313" key="4">
    <source>
        <dbReference type="Proteomes" id="UP000619457"/>
    </source>
</evidence>
<dbReference type="InterPro" id="IPR012341">
    <property type="entry name" value="6hp_glycosidase-like_sf"/>
</dbReference>
<dbReference type="PANTHER" id="PTHR33886:SF8">
    <property type="entry name" value="UNSATURATED RHAMNOGALACTURONAN HYDROLASE (EUROFUNG)"/>
    <property type="match status" value="1"/>
</dbReference>
<keyword evidence="4" id="KW-1185">Reference proteome</keyword>
<dbReference type="AlphaFoldDB" id="A0A918PTK3"/>
<dbReference type="EMBL" id="BMWX01000002">
    <property type="protein sequence ID" value="GGZ21532.1"/>
    <property type="molecule type" value="Genomic_DNA"/>
</dbReference>
<name>A0A918PTK3_9BACT</name>
<dbReference type="Pfam" id="PF07470">
    <property type="entry name" value="Glyco_hydro_88"/>
    <property type="match status" value="1"/>
</dbReference>
<reference evidence="3" key="1">
    <citation type="journal article" date="2014" name="Int. J. Syst. Evol. Microbiol.">
        <title>Complete genome sequence of Corynebacterium casei LMG S-19264T (=DSM 44701T), isolated from a smear-ripened cheese.</title>
        <authorList>
            <consortium name="US DOE Joint Genome Institute (JGI-PGF)"/>
            <person name="Walter F."/>
            <person name="Albersmeier A."/>
            <person name="Kalinowski J."/>
            <person name="Ruckert C."/>
        </authorList>
    </citation>
    <scope>NUCLEOTIDE SEQUENCE</scope>
    <source>
        <strain evidence="3">KCTC 12368</strain>
    </source>
</reference>
<evidence type="ECO:0000256" key="1">
    <source>
        <dbReference type="ARBA" id="ARBA00022801"/>
    </source>
</evidence>
<accession>A0A918PTK3</accession>
<proteinExistence type="predicted"/>
<keyword evidence="1 3" id="KW-0378">Hydrolase</keyword>
<evidence type="ECO:0000313" key="3">
    <source>
        <dbReference type="EMBL" id="GGZ21532.1"/>
    </source>
</evidence>
<dbReference type="Gene3D" id="1.50.10.10">
    <property type="match status" value="1"/>
</dbReference>
<dbReference type="GO" id="GO:0016787">
    <property type="term" value="F:hydrolase activity"/>
    <property type="evidence" value="ECO:0007669"/>
    <property type="project" value="UniProtKB-KW"/>
</dbReference>
<sequence length="403" mass="45625">MKKYAAHLSLALALGIVLFSCGNKKVQSTEINKATETVKWSSRLADSDLIRFDDWIVKDPYWGYHEGLESKAMLDMWRYTGEQKYLDFVAGFGNNIISEEGTIKTYDLASYNIDNINSGKVLITLFQETKDQKYRIALDTLMRQLAHHPRVSDGGFWHKKKYPHQVWLDGLYMAGPFLAAYAEAFDQPEALEDAIGQLEAAFEVLYSPEKHLLYHGWDERKAQPWADKQTGLSANFWSRGIGWYLMALVDVLDYMPADHPRREQLIAIANKVAVGIKENQDKTTGAWYQVIDQGDREGNYLESSGTAMFVYFLYKGLRNGYLPEEYLSVAQAGYQGLVEQFFKVEEDGTVSVTDACSVAGLGGDGNRDGSFDYYISEPIKENDVKANAPAIMASIEHERFLKN</sequence>
<dbReference type="InterPro" id="IPR052043">
    <property type="entry name" value="PolySaccharide_Degr_Enz"/>
</dbReference>
<dbReference type="Proteomes" id="UP000619457">
    <property type="component" value="Unassembled WGS sequence"/>
</dbReference>
<feature type="chain" id="PRO_5038139281" evidence="2">
    <location>
        <begin position="20"/>
        <end position="403"/>
    </location>
</feature>
<evidence type="ECO:0000256" key="2">
    <source>
        <dbReference type="SAM" id="SignalP"/>
    </source>
</evidence>
<dbReference type="PANTHER" id="PTHR33886">
    <property type="entry name" value="UNSATURATED RHAMNOGALACTURONAN HYDROLASE (EUROFUNG)"/>
    <property type="match status" value="1"/>
</dbReference>